<dbReference type="PANTHER" id="PTHR42798:SF7">
    <property type="entry name" value="ALPHA-D-RIBOSE 1-METHYLPHOSPHONATE 5-TRIPHOSPHATE SYNTHASE SUBUNIT PHNL"/>
    <property type="match status" value="1"/>
</dbReference>
<dbReference type="AlphaFoldDB" id="A0A223ED03"/>
<protein>
    <submittedName>
        <fullName evidence="6">Bacitracin ABC transporter ATP-binding protein</fullName>
    </submittedName>
</protein>
<dbReference type="FunFam" id="3.40.50.300:FF:000032">
    <property type="entry name" value="Export ABC transporter ATP-binding protein"/>
    <property type="match status" value="1"/>
</dbReference>
<keyword evidence="2" id="KW-0813">Transport</keyword>
<sequence length="258" mass="28872">MSILKAEQLSKTYFQKQGNLFHKALHNFTMNVQKGEFVGVMGPSGSGKTTLLNLMATIDKPTTGKVILNDQNPNELNNQDLALFRRREIGFVFQDFNLLDTLTVRENILLPLALDQYKLQEMENRISQLANLLGIEGILEKRTFEISGGQKQRTACARAIIHEPSIILADEPTGNLDSKSAKQVMDTLTTLQEKKGATILMVTHDPTAASFCDRILFIKDGKFFSEVHSGGERQSFHQRILDTLSVLGGVYHEHPTSR</sequence>
<keyword evidence="3" id="KW-0547">Nucleotide-binding</keyword>
<dbReference type="EMBL" id="CP017704">
    <property type="protein sequence ID" value="ASS93136.1"/>
    <property type="molecule type" value="Genomic_DNA"/>
</dbReference>
<evidence type="ECO:0000256" key="1">
    <source>
        <dbReference type="ARBA" id="ARBA00005417"/>
    </source>
</evidence>
<dbReference type="InterPro" id="IPR003593">
    <property type="entry name" value="AAA+_ATPase"/>
</dbReference>
<dbReference type="OrthoDB" id="9791546at2"/>
<dbReference type="Pfam" id="PF00005">
    <property type="entry name" value="ABC_tran"/>
    <property type="match status" value="1"/>
</dbReference>
<dbReference type="GO" id="GO:0098796">
    <property type="term" value="C:membrane protein complex"/>
    <property type="evidence" value="ECO:0007669"/>
    <property type="project" value="UniProtKB-ARBA"/>
</dbReference>
<evidence type="ECO:0000313" key="6">
    <source>
        <dbReference type="EMBL" id="ASS93136.1"/>
    </source>
</evidence>
<dbReference type="InterPro" id="IPR003439">
    <property type="entry name" value="ABC_transporter-like_ATP-bd"/>
</dbReference>
<name>A0A223ED03_9BACI</name>
<dbReference type="SUPFAM" id="SSF52540">
    <property type="entry name" value="P-loop containing nucleoside triphosphate hydrolases"/>
    <property type="match status" value="1"/>
</dbReference>
<gene>
    <name evidence="6" type="ORF">BS1321_03660</name>
</gene>
<dbReference type="PANTHER" id="PTHR42798">
    <property type="entry name" value="LIPOPROTEIN-RELEASING SYSTEM ATP-BINDING PROTEIN LOLD"/>
    <property type="match status" value="1"/>
</dbReference>
<dbReference type="InterPro" id="IPR027417">
    <property type="entry name" value="P-loop_NTPase"/>
</dbReference>
<dbReference type="CDD" id="cd03255">
    <property type="entry name" value="ABC_MJ0796_LolCDE_FtsE"/>
    <property type="match status" value="1"/>
</dbReference>
<organism evidence="6 7">
    <name type="scientific">Peribacillus simplex NBRC 15720 = DSM 1321</name>
    <dbReference type="NCBI Taxonomy" id="1349754"/>
    <lineage>
        <taxon>Bacteria</taxon>
        <taxon>Bacillati</taxon>
        <taxon>Bacillota</taxon>
        <taxon>Bacilli</taxon>
        <taxon>Bacillales</taxon>
        <taxon>Bacillaceae</taxon>
        <taxon>Peribacillus</taxon>
    </lineage>
</organism>
<evidence type="ECO:0000259" key="5">
    <source>
        <dbReference type="PROSITE" id="PS50893"/>
    </source>
</evidence>
<dbReference type="GO" id="GO:0022857">
    <property type="term" value="F:transmembrane transporter activity"/>
    <property type="evidence" value="ECO:0007669"/>
    <property type="project" value="UniProtKB-ARBA"/>
</dbReference>
<reference evidence="6 7" key="1">
    <citation type="submission" date="2016-10" db="EMBL/GenBank/DDBJ databases">
        <title>The whole genome sequencing and assembly of Bacillus simplex DSM 1321 strain.</title>
        <authorList>
            <person name="Park M.-K."/>
            <person name="Lee Y.-J."/>
            <person name="Yi H."/>
            <person name="Bahn Y.-S."/>
            <person name="Kim J.F."/>
            <person name="Lee D.-W."/>
        </authorList>
    </citation>
    <scope>NUCLEOTIDE SEQUENCE [LARGE SCALE GENOMIC DNA]</scope>
    <source>
        <strain evidence="6 7">DSM 1321</strain>
    </source>
</reference>
<dbReference type="Gene3D" id="3.40.50.300">
    <property type="entry name" value="P-loop containing nucleotide triphosphate hydrolases"/>
    <property type="match status" value="1"/>
</dbReference>
<dbReference type="Proteomes" id="UP000214618">
    <property type="component" value="Chromosome"/>
</dbReference>
<dbReference type="GO" id="GO:0016887">
    <property type="term" value="F:ATP hydrolysis activity"/>
    <property type="evidence" value="ECO:0007669"/>
    <property type="project" value="InterPro"/>
</dbReference>
<evidence type="ECO:0000313" key="7">
    <source>
        <dbReference type="Proteomes" id="UP000214618"/>
    </source>
</evidence>
<dbReference type="RefSeq" id="WP_063236406.1">
    <property type="nucleotide sequence ID" value="NZ_BCVO01000050.1"/>
</dbReference>
<dbReference type="SMART" id="SM00382">
    <property type="entry name" value="AAA"/>
    <property type="match status" value="1"/>
</dbReference>
<accession>A0A223ED03</accession>
<dbReference type="InterPro" id="IPR017911">
    <property type="entry name" value="MacB-like_ATP-bd"/>
</dbReference>
<evidence type="ECO:0000256" key="3">
    <source>
        <dbReference type="ARBA" id="ARBA00022741"/>
    </source>
</evidence>
<dbReference type="GO" id="GO:0005524">
    <property type="term" value="F:ATP binding"/>
    <property type="evidence" value="ECO:0007669"/>
    <property type="project" value="UniProtKB-KW"/>
</dbReference>
<feature type="domain" description="ABC transporter" evidence="5">
    <location>
        <begin position="4"/>
        <end position="245"/>
    </location>
</feature>
<dbReference type="GeneID" id="56471822"/>
<dbReference type="PROSITE" id="PS50893">
    <property type="entry name" value="ABC_TRANSPORTER_2"/>
    <property type="match status" value="1"/>
</dbReference>
<proteinExistence type="inferred from homology"/>
<keyword evidence="4 6" id="KW-0067">ATP-binding</keyword>
<comment type="similarity">
    <text evidence="1">Belongs to the ABC transporter superfamily.</text>
</comment>
<evidence type="ECO:0000256" key="4">
    <source>
        <dbReference type="ARBA" id="ARBA00022840"/>
    </source>
</evidence>
<evidence type="ECO:0000256" key="2">
    <source>
        <dbReference type="ARBA" id="ARBA00022448"/>
    </source>
</evidence>